<accession>A0ABW1YE18</accession>
<dbReference type="EMBL" id="JBHSWD010000001">
    <property type="protein sequence ID" value="MFC6590617.1"/>
    <property type="molecule type" value="Genomic_DNA"/>
</dbReference>
<dbReference type="RefSeq" id="WP_380081640.1">
    <property type="nucleotide sequence ID" value="NZ_JBHSWD010000001.1"/>
</dbReference>
<protein>
    <submittedName>
        <fullName evidence="3">Amidase family protein</fullName>
    </submittedName>
</protein>
<comment type="caution">
    <text evidence="3">The sequence shown here is derived from an EMBL/GenBank/DDBJ whole genome shotgun (WGS) entry which is preliminary data.</text>
</comment>
<organism evidence="3 4">
    <name type="scientific">Deinococcus lacus</name>
    <dbReference type="NCBI Taxonomy" id="392561"/>
    <lineage>
        <taxon>Bacteria</taxon>
        <taxon>Thermotogati</taxon>
        <taxon>Deinococcota</taxon>
        <taxon>Deinococci</taxon>
        <taxon>Deinococcales</taxon>
        <taxon>Deinococcaceae</taxon>
        <taxon>Deinococcus</taxon>
    </lineage>
</organism>
<proteinExistence type="predicted"/>
<dbReference type="PANTHER" id="PTHR42678:SF34">
    <property type="entry name" value="OS04G0183300 PROTEIN"/>
    <property type="match status" value="1"/>
</dbReference>
<reference evidence="3" key="3">
    <citation type="submission" date="2024-09" db="EMBL/GenBank/DDBJ databases">
        <authorList>
            <person name="Sun Q."/>
            <person name="Mori K."/>
        </authorList>
    </citation>
    <scope>NUCLEOTIDE SEQUENCE</scope>
    <source>
        <strain evidence="3">NBRC 112440</strain>
    </source>
</reference>
<sequence>MQAAPEPILDLEATELVGAMQRRDLSVYEVMQTYRARLERLGPELGAVISLNPDLDREVDRLGDLPPAQQGPLHGLPLLIKDNIDVAGLPTTAGSLLMAEHRPATDAPLVARLRAAGAVILGKANMTEWANFMTLGMPNGFSSLGGQTLNPWGAELEVGGSSSGSACAVAARLCAAAIGTETSGSILSPAQACGVLGLKPTVGLIPRTGILPISHSQDTAGPLTRSARDAALLMSVMSGPDDQDEASRRRPAPSFRLPGGTLRGVVVGVVQQGAQTPAEKEALEEMEMAVRRAGGELRPVVLESVPGWSPYSIEVLTYEFRHGLERYLATSPNPPFRTLGELLEQLGSDPERLQPYGVTLLRAAAHTAGDLSEWAYQAARRRDLLHSRELGLDPLFAEGADLLAFAGISGYAWAAKAGFPSLSLPVPLRLGQKPSNVMLVGPAGSDAQLLGTAWILEQALGRFQPAPL</sequence>
<dbReference type="Pfam" id="PF01425">
    <property type="entry name" value="Amidase"/>
    <property type="match status" value="1"/>
</dbReference>
<dbReference type="InterPro" id="IPR023631">
    <property type="entry name" value="Amidase_dom"/>
</dbReference>
<evidence type="ECO:0000313" key="3">
    <source>
        <dbReference type="EMBL" id="MFC6592575.1"/>
    </source>
</evidence>
<feature type="domain" description="Amidase" evidence="1">
    <location>
        <begin position="29"/>
        <end position="383"/>
    </location>
</feature>
<dbReference type="Gene3D" id="3.90.1300.10">
    <property type="entry name" value="Amidase signature (AS) domain"/>
    <property type="match status" value="1"/>
</dbReference>
<dbReference type="Proteomes" id="UP001596297">
    <property type="component" value="Unassembled WGS sequence"/>
</dbReference>
<dbReference type="SUPFAM" id="SSF75304">
    <property type="entry name" value="Amidase signature (AS) enzymes"/>
    <property type="match status" value="1"/>
</dbReference>
<dbReference type="EMBL" id="JBHSWD010000001">
    <property type="protein sequence ID" value="MFC6592575.1"/>
    <property type="molecule type" value="Genomic_DNA"/>
</dbReference>
<evidence type="ECO:0000313" key="2">
    <source>
        <dbReference type="EMBL" id="MFC6590617.1"/>
    </source>
</evidence>
<dbReference type="PANTHER" id="PTHR42678">
    <property type="entry name" value="AMIDASE"/>
    <property type="match status" value="1"/>
</dbReference>
<keyword evidence="4" id="KW-1185">Reference proteome</keyword>
<reference evidence="3" key="1">
    <citation type="journal article" date="2014" name="Int. J. Syst. Evol. Microbiol.">
        <title>Complete genome of a new Firmicutes species belonging to the dominant human colonic microbiota ('Ruminococcus bicirculans') reveals two chromosomes and a selective capacity to utilize plant glucans.</title>
        <authorList>
            <consortium name="NISC Comparative Sequencing Program"/>
            <person name="Wegmann U."/>
            <person name="Louis P."/>
            <person name="Goesmann A."/>
            <person name="Henrissat B."/>
            <person name="Duncan S.H."/>
            <person name="Flint H.J."/>
        </authorList>
    </citation>
    <scope>NUCLEOTIDE SEQUENCE</scope>
    <source>
        <strain evidence="3">NBRC 112440</strain>
    </source>
</reference>
<dbReference type="InterPro" id="IPR036928">
    <property type="entry name" value="AS_sf"/>
</dbReference>
<gene>
    <name evidence="2" type="ORF">ACFP81_00210</name>
    <name evidence="3" type="ORF">ACFP81_11610</name>
</gene>
<name>A0ABW1YE18_9DEIO</name>
<reference evidence="4" key="2">
    <citation type="journal article" date="2019" name="Int. J. Syst. Evol. Microbiol.">
        <title>The Global Catalogue of Microorganisms (GCM) 10K type strain sequencing project: providing services to taxonomists for standard genome sequencing and annotation.</title>
        <authorList>
            <consortium name="The Broad Institute Genomics Platform"/>
            <consortium name="The Broad Institute Genome Sequencing Center for Infectious Disease"/>
            <person name="Wu L."/>
            <person name="Ma J."/>
        </authorList>
    </citation>
    <scope>NUCLEOTIDE SEQUENCE [LARGE SCALE GENOMIC DNA]</scope>
    <source>
        <strain evidence="4">CGMCC 1.15772</strain>
    </source>
</reference>
<evidence type="ECO:0000259" key="1">
    <source>
        <dbReference type="Pfam" id="PF01425"/>
    </source>
</evidence>
<evidence type="ECO:0000313" key="4">
    <source>
        <dbReference type="Proteomes" id="UP001596297"/>
    </source>
</evidence>